<dbReference type="Proteomes" id="UP000243459">
    <property type="component" value="Chromosome 7"/>
</dbReference>
<feature type="transmembrane region" description="Helical" evidence="6">
    <location>
        <begin position="49"/>
        <end position="71"/>
    </location>
</feature>
<evidence type="ECO:0000256" key="2">
    <source>
        <dbReference type="ARBA" id="ARBA00022448"/>
    </source>
</evidence>
<organism evidence="8 9">
    <name type="scientific">Asparagus officinalis</name>
    <name type="common">Garden asparagus</name>
    <dbReference type="NCBI Taxonomy" id="4686"/>
    <lineage>
        <taxon>Eukaryota</taxon>
        <taxon>Viridiplantae</taxon>
        <taxon>Streptophyta</taxon>
        <taxon>Embryophyta</taxon>
        <taxon>Tracheophyta</taxon>
        <taxon>Spermatophyta</taxon>
        <taxon>Magnoliopsida</taxon>
        <taxon>Liliopsida</taxon>
        <taxon>Asparagales</taxon>
        <taxon>Asparagaceae</taxon>
        <taxon>Asparagoideae</taxon>
        <taxon>Asparagus</taxon>
    </lineage>
</organism>
<dbReference type="AlphaFoldDB" id="A0A5P1EG96"/>
<dbReference type="InterPro" id="IPR036259">
    <property type="entry name" value="MFS_trans_sf"/>
</dbReference>
<proteinExistence type="predicted"/>
<feature type="domain" description="Major facilitator superfamily (MFS) profile" evidence="7">
    <location>
        <begin position="1"/>
        <end position="77"/>
    </location>
</feature>
<dbReference type="GO" id="GO:0016020">
    <property type="term" value="C:membrane"/>
    <property type="evidence" value="ECO:0007669"/>
    <property type="project" value="UniProtKB-SubCell"/>
</dbReference>
<dbReference type="PANTHER" id="PTHR48020">
    <property type="entry name" value="PROTON MYO-INOSITOL COTRANSPORTER"/>
    <property type="match status" value="1"/>
</dbReference>
<dbReference type="PANTHER" id="PTHR48020:SF35">
    <property type="entry name" value="SUGAR TRANSPORTER"/>
    <property type="match status" value="1"/>
</dbReference>
<keyword evidence="2" id="KW-0813">Transport</keyword>
<accession>A0A5P1EG96</accession>
<dbReference type="InterPro" id="IPR050814">
    <property type="entry name" value="Myo-inositol_Transporter"/>
</dbReference>
<gene>
    <name evidence="8" type="ORF">A4U43_C07F29870</name>
</gene>
<evidence type="ECO:0000256" key="5">
    <source>
        <dbReference type="ARBA" id="ARBA00023136"/>
    </source>
</evidence>
<evidence type="ECO:0000259" key="7">
    <source>
        <dbReference type="PROSITE" id="PS50850"/>
    </source>
</evidence>
<dbReference type="InterPro" id="IPR042451">
    <property type="entry name" value="ZPR1_A/B_dom"/>
</dbReference>
<evidence type="ECO:0000313" key="9">
    <source>
        <dbReference type="Proteomes" id="UP000243459"/>
    </source>
</evidence>
<dbReference type="InterPro" id="IPR005828">
    <property type="entry name" value="MFS_sugar_transport-like"/>
</dbReference>
<evidence type="ECO:0000256" key="3">
    <source>
        <dbReference type="ARBA" id="ARBA00022692"/>
    </source>
</evidence>
<evidence type="ECO:0000313" key="8">
    <source>
        <dbReference type="EMBL" id="ONK64783.1"/>
    </source>
</evidence>
<dbReference type="Gramene" id="ONK64783">
    <property type="protein sequence ID" value="ONK64783"/>
    <property type="gene ID" value="A4U43_C07F29870"/>
</dbReference>
<dbReference type="Gene3D" id="2.60.120.1040">
    <property type="entry name" value="ZPR1, A/B domain"/>
    <property type="match status" value="1"/>
</dbReference>
<keyword evidence="9" id="KW-1185">Reference proteome</keyword>
<dbReference type="GO" id="GO:0022857">
    <property type="term" value="F:transmembrane transporter activity"/>
    <property type="evidence" value="ECO:0007669"/>
    <property type="project" value="InterPro"/>
</dbReference>
<sequence>MGFGPIPNIFCAEIFPTRVRGNCIAICAFSSWVGDIIVTYTLPLMLSSIGLAGVFGIYAAVCVISLVFVFLKVPETKGMPLELLELEESWNLILDDAMVSSFISPIRDAIEDDKQLIVEEYERSWEQNEALGLNDMDTSFADIAYDTATHPATGQ</sequence>
<evidence type="ECO:0000256" key="4">
    <source>
        <dbReference type="ARBA" id="ARBA00022989"/>
    </source>
</evidence>
<evidence type="ECO:0000256" key="1">
    <source>
        <dbReference type="ARBA" id="ARBA00004141"/>
    </source>
</evidence>
<comment type="subcellular location">
    <subcellularLocation>
        <location evidence="1">Membrane</location>
        <topology evidence="1">Multi-pass membrane protein</topology>
    </subcellularLocation>
</comment>
<protein>
    <recommendedName>
        <fullName evidence="7">Major facilitator superfamily (MFS) profile domain-containing protein</fullName>
    </recommendedName>
</protein>
<keyword evidence="3 6" id="KW-0812">Transmembrane</keyword>
<dbReference type="EMBL" id="CM007387">
    <property type="protein sequence ID" value="ONK64783.1"/>
    <property type="molecule type" value="Genomic_DNA"/>
</dbReference>
<reference evidence="9" key="1">
    <citation type="journal article" date="2017" name="Nat. Commun.">
        <title>The asparagus genome sheds light on the origin and evolution of a young Y chromosome.</title>
        <authorList>
            <person name="Harkess A."/>
            <person name="Zhou J."/>
            <person name="Xu C."/>
            <person name="Bowers J.E."/>
            <person name="Van der Hulst R."/>
            <person name="Ayyampalayam S."/>
            <person name="Mercati F."/>
            <person name="Riccardi P."/>
            <person name="McKain M.R."/>
            <person name="Kakrana A."/>
            <person name="Tang H."/>
            <person name="Ray J."/>
            <person name="Groenendijk J."/>
            <person name="Arikit S."/>
            <person name="Mathioni S.M."/>
            <person name="Nakano M."/>
            <person name="Shan H."/>
            <person name="Telgmann-Rauber A."/>
            <person name="Kanno A."/>
            <person name="Yue Z."/>
            <person name="Chen H."/>
            <person name="Li W."/>
            <person name="Chen Y."/>
            <person name="Xu X."/>
            <person name="Zhang Y."/>
            <person name="Luo S."/>
            <person name="Chen H."/>
            <person name="Gao J."/>
            <person name="Mao Z."/>
            <person name="Pires J.C."/>
            <person name="Luo M."/>
            <person name="Kudrna D."/>
            <person name="Wing R.A."/>
            <person name="Meyers B.C."/>
            <person name="Yi K."/>
            <person name="Kong H."/>
            <person name="Lavrijsen P."/>
            <person name="Sunseri F."/>
            <person name="Falavigna A."/>
            <person name="Ye Y."/>
            <person name="Leebens-Mack J.H."/>
            <person name="Chen G."/>
        </authorList>
    </citation>
    <scope>NUCLEOTIDE SEQUENCE [LARGE SCALE GENOMIC DNA]</scope>
    <source>
        <strain evidence="9">cv. DH0086</strain>
    </source>
</reference>
<dbReference type="Pfam" id="PF00083">
    <property type="entry name" value="Sugar_tr"/>
    <property type="match status" value="1"/>
</dbReference>
<keyword evidence="4 6" id="KW-1133">Transmembrane helix</keyword>
<dbReference type="PROSITE" id="PS50850">
    <property type="entry name" value="MFS"/>
    <property type="match status" value="1"/>
</dbReference>
<evidence type="ECO:0000256" key="6">
    <source>
        <dbReference type="SAM" id="Phobius"/>
    </source>
</evidence>
<dbReference type="Gene3D" id="1.20.1250.20">
    <property type="entry name" value="MFS general substrate transporter like domains"/>
    <property type="match status" value="1"/>
</dbReference>
<dbReference type="SUPFAM" id="SSF103473">
    <property type="entry name" value="MFS general substrate transporter"/>
    <property type="match status" value="1"/>
</dbReference>
<feature type="transmembrane region" description="Helical" evidence="6">
    <location>
        <begin position="23"/>
        <end position="43"/>
    </location>
</feature>
<dbReference type="InterPro" id="IPR020846">
    <property type="entry name" value="MFS_dom"/>
</dbReference>
<keyword evidence="5 6" id="KW-0472">Membrane</keyword>
<name>A0A5P1EG96_ASPOF</name>